<evidence type="ECO:0000313" key="3">
    <source>
        <dbReference type="Proteomes" id="UP000242525"/>
    </source>
</evidence>
<dbReference type="EMBL" id="CCBN010000007">
    <property type="protein sequence ID" value="CDO54154.1"/>
    <property type="molecule type" value="Genomic_DNA"/>
</dbReference>
<gene>
    <name evidence="2" type="ORF">BN980_GECA07s00065g</name>
</gene>
<evidence type="ECO:0000256" key="1">
    <source>
        <dbReference type="SAM" id="SignalP"/>
    </source>
</evidence>
<dbReference type="Proteomes" id="UP000242525">
    <property type="component" value="Unassembled WGS sequence"/>
</dbReference>
<protein>
    <submittedName>
        <fullName evidence="2">Uncharacterized protein</fullName>
    </submittedName>
</protein>
<feature type="signal peptide" evidence="1">
    <location>
        <begin position="1"/>
        <end position="19"/>
    </location>
</feature>
<evidence type="ECO:0000313" key="2">
    <source>
        <dbReference type="EMBL" id="CDO54154.1"/>
    </source>
</evidence>
<sequence>MVQVKFLLLSLAAASFSAATISGSLPDGTTDTLDIVASVNEDGDTVIPTTNNEDGTTVNITGNAADTLKDIVPDIVASVNAEDMSLEKLEELASKIDIIEIEASSSITGVDKRGSVSSTAFVIKVISNFVILIFKTVETLVKNNKDFGKNVPSDIKGAAVAKLLVNVNNFFAALIVALADWSPSSFSIIGTAQAFIIKTGLGNVISALTSLVVNLIEKAINKDSKLNGLVRDQLISLVEHFGQIITVLTSKGGSSGKTLGSVASSFEGVANNLKGYIN</sequence>
<accession>A0A0J9XBH8</accession>
<comment type="caution">
    <text evidence="2">The sequence shown here is derived from an EMBL/GenBank/DDBJ whole genome shotgun (WGS) entry which is preliminary data.</text>
</comment>
<feature type="chain" id="PRO_5005325593" evidence="1">
    <location>
        <begin position="20"/>
        <end position="278"/>
    </location>
</feature>
<name>A0A0J9XBH8_GEOCN</name>
<reference evidence="2" key="1">
    <citation type="submission" date="2014-03" db="EMBL/GenBank/DDBJ databases">
        <authorList>
            <person name="Casaregola S."/>
        </authorList>
    </citation>
    <scope>NUCLEOTIDE SEQUENCE [LARGE SCALE GENOMIC DNA]</scope>
    <source>
        <strain evidence="2">CLIB 918</strain>
    </source>
</reference>
<proteinExistence type="predicted"/>
<dbReference type="AlphaFoldDB" id="A0A0J9XBH8"/>
<organism evidence="2 3">
    <name type="scientific">Geotrichum candidum</name>
    <name type="common">Oospora lactis</name>
    <name type="synonym">Dipodascus geotrichum</name>
    <dbReference type="NCBI Taxonomy" id="1173061"/>
    <lineage>
        <taxon>Eukaryota</taxon>
        <taxon>Fungi</taxon>
        <taxon>Dikarya</taxon>
        <taxon>Ascomycota</taxon>
        <taxon>Saccharomycotina</taxon>
        <taxon>Dipodascomycetes</taxon>
        <taxon>Dipodascales</taxon>
        <taxon>Dipodascaceae</taxon>
        <taxon>Geotrichum</taxon>
    </lineage>
</organism>
<keyword evidence="3" id="KW-1185">Reference proteome</keyword>
<keyword evidence="1" id="KW-0732">Signal</keyword>